<comment type="caution">
    <text evidence="1">The sequence shown here is derived from an EMBL/GenBank/DDBJ whole genome shotgun (WGS) entry which is preliminary data.</text>
</comment>
<keyword evidence="2" id="KW-1185">Reference proteome</keyword>
<sequence length="72" mass="8458">MDACFLFDAPDIAMRSLFSDIEANNRQIKFYRRREIEFRGWRARRESAPRLYGSPIFAFNLVIEAKGASRLV</sequence>
<evidence type="ECO:0000313" key="2">
    <source>
        <dbReference type="Proteomes" id="UP001156882"/>
    </source>
</evidence>
<dbReference type="Proteomes" id="UP001156882">
    <property type="component" value="Unassembled WGS sequence"/>
</dbReference>
<name>A0ABQ6CMP9_9HYPH</name>
<protein>
    <submittedName>
        <fullName evidence="1">Uncharacterized protein</fullName>
    </submittedName>
</protein>
<gene>
    <name evidence="1" type="ORF">GCM10007874_46150</name>
</gene>
<evidence type="ECO:0000313" key="1">
    <source>
        <dbReference type="EMBL" id="GLS21598.1"/>
    </source>
</evidence>
<dbReference type="EMBL" id="BSPC01000052">
    <property type="protein sequence ID" value="GLS21598.1"/>
    <property type="molecule type" value="Genomic_DNA"/>
</dbReference>
<reference evidence="2" key="1">
    <citation type="journal article" date="2019" name="Int. J. Syst. Evol. Microbiol.">
        <title>The Global Catalogue of Microorganisms (GCM) 10K type strain sequencing project: providing services to taxonomists for standard genome sequencing and annotation.</title>
        <authorList>
            <consortium name="The Broad Institute Genomics Platform"/>
            <consortium name="The Broad Institute Genome Sequencing Center for Infectious Disease"/>
            <person name="Wu L."/>
            <person name="Ma J."/>
        </authorList>
    </citation>
    <scope>NUCLEOTIDE SEQUENCE [LARGE SCALE GENOMIC DNA]</scope>
    <source>
        <strain evidence="2">NBRC 101365</strain>
    </source>
</reference>
<proteinExistence type="predicted"/>
<organism evidence="1 2">
    <name type="scientific">Labrys miyagiensis</name>
    <dbReference type="NCBI Taxonomy" id="346912"/>
    <lineage>
        <taxon>Bacteria</taxon>
        <taxon>Pseudomonadati</taxon>
        <taxon>Pseudomonadota</taxon>
        <taxon>Alphaproteobacteria</taxon>
        <taxon>Hyphomicrobiales</taxon>
        <taxon>Xanthobacteraceae</taxon>
        <taxon>Labrys</taxon>
    </lineage>
</organism>
<accession>A0ABQ6CMP9</accession>